<dbReference type="AlphaFoldDB" id="A0A6M6E797"/>
<geneLocation type="plasmid" evidence="2">
    <name>pfdu301a</name>
</geneLocation>
<evidence type="ECO:0000313" key="1">
    <source>
        <dbReference type="EMBL" id="QJX81019.1"/>
    </source>
</evidence>
<organism evidence="1 2">
    <name type="scientific">Priestia megaterium</name>
    <name type="common">Bacillus megaterium</name>
    <dbReference type="NCBI Taxonomy" id="1404"/>
    <lineage>
        <taxon>Bacteria</taxon>
        <taxon>Bacillati</taxon>
        <taxon>Bacillota</taxon>
        <taxon>Bacilli</taxon>
        <taxon>Bacillales</taxon>
        <taxon>Bacillaceae</taxon>
        <taxon>Priestia</taxon>
    </lineage>
</organism>
<sequence>MKASLILKTLDKYAEDYNFPVLDSFNFDLAQCRLSVYRNTDEWLIVFEIVGVNANLYIANDLFVYGSAAKQQGIIISIDDIVSSENGEDLFDDDGEFLVDPLHLNLMVNGESLYLKPEAAEYNNLNLSIEPFTPTKLIRYLSSVHREKLWLDREMLSKEIELSDELKLFYQIEEWAHPDEEKPSENKFFQSLAKAIELNDSTVIDSRNSNTHWSNWVWSDFEKQEEN</sequence>
<protein>
    <submittedName>
        <fullName evidence="1">Uncharacterized protein</fullName>
    </submittedName>
</protein>
<accession>A0A6M6E797</accession>
<name>A0A6M6E797_PRIMG</name>
<proteinExistence type="predicted"/>
<dbReference type="Proteomes" id="UP000501076">
    <property type="component" value="Plasmid pFDU301A"/>
</dbReference>
<dbReference type="InterPro" id="IPR054272">
    <property type="entry name" value="DUF7003"/>
</dbReference>
<dbReference type="EMBL" id="CP045273">
    <property type="protein sequence ID" value="QJX81019.1"/>
    <property type="molecule type" value="Genomic_DNA"/>
</dbReference>
<gene>
    <name evidence="1" type="ORF">FDZ14_30075</name>
</gene>
<dbReference type="Pfam" id="PF22535">
    <property type="entry name" value="DUF7003"/>
    <property type="match status" value="1"/>
</dbReference>
<reference evidence="1 2" key="1">
    <citation type="submission" date="2019-10" db="EMBL/GenBank/DDBJ databases">
        <title>Complete genome sequences for adaption low water activity.</title>
        <authorList>
            <person name="Zhao L."/>
            <person name="Zhong J."/>
        </authorList>
    </citation>
    <scope>NUCLEOTIDE SEQUENCE [LARGE SCALE GENOMIC DNA]</scope>
    <source>
        <strain evidence="1 2">FDU301</strain>
        <plasmid evidence="2">pfdu301a</plasmid>
    </source>
</reference>
<keyword evidence="1" id="KW-0614">Plasmid</keyword>
<evidence type="ECO:0000313" key="2">
    <source>
        <dbReference type="Proteomes" id="UP000501076"/>
    </source>
</evidence>